<organism evidence="2">
    <name type="scientific">Myoviridae sp. ctByu2</name>
    <dbReference type="NCBI Taxonomy" id="2827668"/>
    <lineage>
        <taxon>Viruses</taxon>
        <taxon>Duplodnaviria</taxon>
        <taxon>Heunggongvirae</taxon>
        <taxon>Uroviricota</taxon>
        <taxon>Caudoviricetes</taxon>
    </lineage>
</organism>
<proteinExistence type="predicted"/>
<keyword evidence="1" id="KW-0472">Membrane</keyword>
<feature type="transmembrane region" description="Helical" evidence="1">
    <location>
        <begin position="39"/>
        <end position="64"/>
    </location>
</feature>
<evidence type="ECO:0000256" key="1">
    <source>
        <dbReference type="SAM" id="Phobius"/>
    </source>
</evidence>
<evidence type="ECO:0000313" key="2">
    <source>
        <dbReference type="EMBL" id="DAF47602.1"/>
    </source>
</evidence>
<protein>
    <submittedName>
        <fullName evidence="2">Uncharacterized protein</fullName>
    </submittedName>
</protein>
<sequence length="169" mass="17074">MTAEELMAINGVTKGTDMSSYEHFMVSEKSARRPSGVGIAGLAIGSTALLVGVGAWIFGGVYAAQGAKSNARDIDRLASFQLQDRAERIGYQGQNTPGVVDIIRIMNNAQSGAGAGAGAGANALATAEALALLNNASGGGMGRNGQVCPQPVALYQPAMPCSCPGGCNQ</sequence>
<keyword evidence="1" id="KW-1133">Transmembrane helix</keyword>
<name>A0A8S5SA71_9CAUD</name>
<accession>A0A8S5SA71</accession>
<dbReference type="EMBL" id="BK032557">
    <property type="protein sequence ID" value="DAF47602.1"/>
    <property type="molecule type" value="Genomic_DNA"/>
</dbReference>
<reference evidence="2" key="1">
    <citation type="journal article" date="2021" name="Proc. Natl. Acad. Sci. U.S.A.">
        <title>A Catalog of Tens of Thousands of Viruses from Human Metagenomes Reveals Hidden Associations with Chronic Diseases.</title>
        <authorList>
            <person name="Tisza M.J."/>
            <person name="Buck C.B."/>
        </authorList>
    </citation>
    <scope>NUCLEOTIDE SEQUENCE</scope>
    <source>
        <strain evidence="2">CtByu2</strain>
    </source>
</reference>
<keyword evidence="1" id="KW-0812">Transmembrane</keyword>